<evidence type="ECO:0000313" key="2">
    <source>
        <dbReference type="EMBL" id="CAH3116948.1"/>
    </source>
</evidence>
<protein>
    <submittedName>
        <fullName evidence="2">Uncharacterized protein</fullName>
    </submittedName>
</protein>
<name>A0ABN8NP28_9CNID</name>
<feature type="region of interest" description="Disordered" evidence="1">
    <location>
        <begin position="269"/>
        <end position="299"/>
    </location>
</feature>
<evidence type="ECO:0000256" key="1">
    <source>
        <dbReference type="SAM" id="MobiDB-lite"/>
    </source>
</evidence>
<feature type="compositionally biased region" description="Polar residues" evidence="1">
    <location>
        <begin position="273"/>
        <end position="299"/>
    </location>
</feature>
<sequence>MGKGKTLTVLSYWIWFAYCFVVHGVTTTKRLACSNGKLTLSGDKALRNATVTSTITDYSWKVRFSQKSDWTDVNHCRSSAFCTTKTSVLPDGTKVQVSANGTLITLEHKAGSNANDHAEFLFEVNLVKNSQPSVEHHIFEVKFTVICIETLMGGKANLTKFLREKLPWDQVTDLIFTDANSNKIAYCNTKQCTTTVNKNGNDPSLNWTNRFDETGGALVLTDIQKADNCREIRVEAHSGSGVGKVHPENLIWILVNTFSGMTSHASEIHAATDQPSVSTSKTVRPSSTVSKSNGVSPFSSVQSVTNVTSATRTGYATASCLTTVSRRVWIVVISVIMTCIFVFV</sequence>
<evidence type="ECO:0000313" key="3">
    <source>
        <dbReference type="Proteomes" id="UP001159405"/>
    </source>
</evidence>
<dbReference type="EMBL" id="CALNXK010000030">
    <property type="protein sequence ID" value="CAH3116948.1"/>
    <property type="molecule type" value="Genomic_DNA"/>
</dbReference>
<proteinExistence type="predicted"/>
<reference evidence="2 3" key="1">
    <citation type="submission" date="2022-05" db="EMBL/GenBank/DDBJ databases">
        <authorList>
            <consortium name="Genoscope - CEA"/>
            <person name="William W."/>
        </authorList>
    </citation>
    <scope>NUCLEOTIDE SEQUENCE [LARGE SCALE GENOMIC DNA]</scope>
</reference>
<keyword evidence="3" id="KW-1185">Reference proteome</keyword>
<accession>A0ABN8NP28</accession>
<organism evidence="2 3">
    <name type="scientific">Porites lobata</name>
    <dbReference type="NCBI Taxonomy" id="104759"/>
    <lineage>
        <taxon>Eukaryota</taxon>
        <taxon>Metazoa</taxon>
        <taxon>Cnidaria</taxon>
        <taxon>Anthozoa</taxon>
        <taxon>Hexacorallia</taxon>
        <taxon>Scleractinia</taxon>
        <taxon>Fungiina</taxon>
        <taxon>Poritidae</taxon>
        <taxon>Porites</taxon>
    </lineage>
</organism>
<dbReference type="Proteomes" id="UP001159405">
    <property type="component" value="Unassembled WGS sequence"/>
</dbReference>
<comment type="caution">
    <text evidence="2">The sequence shown here is derived from an EMBL/GenBank/DDBJ whole genome shotgun (WGS) entry which is preliminary data.</text>
</comment>
<gene>
    <name evidence="2" type="ORF">PLOB_00025432</name>
</gene>